<dbReference type="InterPro" id="IPR003594">
    <property type="entry name" value="HATPase_dom"/>
</dbReference>
<dbReference type="SMART" id="SM00387">
    <property type="entry name" value="HATPase_c"/>
    <property type="match status" value="1"/>
</dbReference>
<dbReference type="GO" id="GO:0016020">
    <property type="term" value="C:membrane"/>
    <property type="evidence" value="ECO:0007669"/>
    <property type="project" value="InterPro"/>
</dbReference>
<dbReference type="EC" id="2.7.13.3" evidence="2"/>
<dbReference type="InterPro" id="IPR010559">
    <property type="entry name" value="Sig_transdc_His_kin_internal"/>
</dbReference>
<evidence type="ECO:0000256" key="2">
    <source>
        <dbReference type="ARBA" id="ARBA00012438"/>
    </source>
</evidence>
<evidence type="ECO:0000313" key="7">
    <source>
        <dbReference type="EMBL" id="MBU9739697.1"/>
    </source>
</evidence>
<gene>
    <name evidence="7" type="ORF">KTH89_24475</name>
</gene>
<keyword evidence="5" id="KW-0812">Transmembrane</keyword>
<dbReference type="Gene3D" id="3.30.565.10">
    <property type="entry name" value="Histidine kinase-like ATPase, C-terminal domain"/>
    <property type="match status" value="1"/>
</dbReference>
<dbReference type="InterPro" id="IPR005467">
    <property type="entry name" value="His_kinase_dom"/>
</dbReference>
<dbReference type="InterPro" id="IPR004358">
    <property type="entry name" value="Sig_transdc_His_kin-like_C"/>
</dbReference>
<dbReference type="GO" id="GO:0000155">
    <property type="term" value="F:phosphorelay sensor kinase activity"/>
    <property type="evidence" value="ECO:0007669"/>
    <property type="project" value="InterPro"/>
</dbReference>
<dbReference type="Pfam" id="PF06580">
    <property type="entry name" value="His_kinase"/>
    <property type="match status" value="1"/>
</dbReference>
<keyword evidence="5" id="KW-1133">Transmembrane helix</keyword>
<dbReference type="PANTHER" id="PTHR34220">
    <property type="entry name" value="SENSOR HISTIDINE KINASE YPDA"/>
    <property type="match status" value="1"/>
</dbReference>
<evidence type="ECO:0000256" key="5">
    <source>
        <dbReference type="SAM" id="Phobius"/>
    </source>
</evidence>
<reference evidence="7" key="1">
    <citation type="submission" date="2021-06" db="EMBL/GenBank/DDBJ databases">
        <title>Description of novel taxa of the family Lachnospiraceae.</title>
        <authorList>
            <person name="Chaplin A.V."/>
            <person name="Sokolova S.R."/>
            <person name="Pikina A.P."/>
            <person name="Korzhanova M."/>
            <person name="Belova V."/>
            <person name="Korostin D."/>
            <person name="Efimov B.A."/>
        </authorList>
    </citation>
    <scope>NUCLEOTIDE SEQUENCE</scope>
    <source>
        <strain evidence="7">ASD5720</strain>
    </source>
</reference>
<dbReference type="PANTHER" id="PTHR34220:SF7">
    <property type="entry name" value="SENSOR HISTIDINE KINASE YPDA"/>
    <property type="match status" value="1"/>
</dbReference>
<organism evidence="7 8">
    <name type="scientific">Diplocloster agilis</name>
    <dbReference type="NCBI Taxonomy" id="2850323"/>
    <lineage>
        <taxon>Bacteria</taxon>
        <taxon>Bacillati</taxon>
        <taxon>Bacillota</taxon>
        <taxon>Clostridia</taxon>
        <taxon>Lachnospirales</taxon>
        <taxon>Lachnospiraceae</taxon>
        <taxon>Diplocloster</taxon>
    </lineage>
</organism>
<evidence type="ECO:0000313" key="8">
    <source>
        <dbReference type="Proteomes" id="UP000712157"/>
    </source>
</evidence>
<keyword evidence="5" id="KW-0472">Membrane</keyword>
<feature type="transmembrane region" description="Helical" evidence="5">
    <location>
        <begin position="9"/>
        <end position="27"/>
    </location>
</feature>
<dbReference type="Pfam" id="PF02518">
    <property type="entry name" value="HATPase_c"/>
    <property type="match status" value="1"/>
</dbReference>
<dbReference type="AlphaFoldDB" id="A0A949NDD2"/>
<keyword evidence="3 7" id="KW-0808">Transferase</keyword>
<proteinExistence type="predicted"/>
<keyword evidence="3 7" id="KW-0418">Kinase</keyword>
<feature type="transmembrane region" description="Helical" evidence="5">
    <location>
        <begin position="33"/>
        <end position="57"/>
    </location>
</feature>
<name>A0A949NDD2_9FIRM</name>
<dbReference type="PRINTS" id="PR00344">
    <property type="entry name" value="BCTRLSENSOR"/>
</dbReference>
<dbReference type="InterPro" id="IPR036890">
    <property type="entry name" value="HATPase_C_sf"/>
</dbReference>
<comment type="caution">
    <text evidence="7">The sequence shown here is derived from an EMBL/GenBank/DDBJ whole genome shotgun (WGS) entry which is preliminary data.</text>
</comment>
<dbReference type="Proteomes" id="UP000712157">
    <property type="component" value="Unassembled WGS sequence"/>
</dbReference>
<comment type="catalytic activity">
    <reaction evidence="1">
        <text>ATP + protein L-histidine = ADP + protein N-phospho-L-histidine.</text>
        <dbReference type="EC" id="2.7.13.3"/>
    </reaction>
</comment>
<sequence length="349" mass="39658">MRNVKRKIYVSNALMVLFTVAFGILFRQWRVGIAGWCLLGALAVFFLLQMVLVHVPVGKADRTLEKLYQKSLEDSGGQDTQTMEINDKMEYVFQYLQESMNREYRAKVLKKQAELNALQSQINPHFLYNTLESIRGEALIEGMDEIADMTEALGNFFRYSISSKGSLVTLEDELNNIQNYYLIQKFRFGERINLKVDMEDRDAIIGFRMPKLIIQPIVENAIFHGLENKIGKGTITISIAVTDQRLVLVISDDGSGIREDKLLEMNERLQKGIDFSEKTEDGGSGIALYNVNQRIKLCFGDEYGIHVYSMLDNGTDVVITLPVVDAGQKEITLDEVIHQSRSQENNYGS</sequence>
<keyword evidence="8" id="KW-1185">Reference proteome</keyword>
<dbReference type="EMBL" id="JAHQCW010000077">
    <property type="protein sequence ID" value="MBU9739697.1"/>
    <property type="molecule type" value="Genomic_DNA"/>
</dbReference>
<dbReference type="PROSITE" id="PS50109">
    <property type="entry name" value="HIS_KIN"/>
    <property type="match status" value="1"/>
</dbReference>
<evidence type="ECO:0000256" key="3">
    <source>
        <dbReference type="ARBA" id="ARBA00022777"/>
    </source>
</evidence>
<dbReference type="SUPFAM" id="SSF55874">
    <property type="entry name" value="ATPase domain of HSP90 chaperone/DNA topoisomerase II/histidine kinase"/>
    <property type="match status" value="1"/>
</dbReference>
<evidence type="ECO:0000259" key="6">
    <source>
        <dbReference type="PROSITE" id="PS50109"/>
    </source>
</evidence>
<dbReference type="RefSeq" id="WP_238723439.1">
    <property type="nucleotide sequence ID" value="NZ_JAHQCW010000077.1"/>
</dbReference>
<evidence type="ECO:0000256" key="1">
    <source>
        <dbReference type="ARBA" id="ARBA00000085"/>
    </source>
</evidence>
<dbReference type="InterPro" id="IPR050640">
    <property type="entry name" value="Bact_2-comp_sensor_kinase"/>
</dbReference>
<accession>A0A949NDD2</accession>
<protein>
    <recommendedName>
        <fullName evidence="2">histidine kinase</fullName>
        <ecNumber evidence="2">2.7.13.3</ecNumber>
    </recommendedName>
</protein>
<evidence type="ECO:0000256" key="4">
    <source>
        <dbReference type="ARBA" id="ARBA00023012"/>
    </source>
</evidence>
<feature type="domain" description="Histidine kinase" evidence="6">
    <location>
        <begin position="213"/>
        <end position="325"/>
    </location>
</feature>
<keyword evidence="4" id="KW-0902">Two-component regulatory system</keyword>